<evidence type="ECO:0000313" key="2">
    <source>
        <dbReference type="Proteomes" id="UP001501710"/>
    </source>
</evidence>
<organism evidence="1 2">
    <name type="scientific">Actinomadura meridiana</name>
    <dbReference type="NCBI Taxonomy" id="559626"/>
    <lineage>
        <taxon>Bacteria</taxon>
        <taxon>Bacillati</taxon>
        <taxon>Actinomycetota</taxon>
        <taxon>Actinomycetes</taxon>
        <taxon>Streptosporangiales</taxon>
        <taxon>Thermomonosporaceae</taxon>
        <taxon>Actinomadura</taxon>
    </lineage>
</organism>
<name>A0ABP8BU45_9ACTN</name>
<sequence length="98" mass="10777">MTGRSHDKGTPFDEGRTSDYDIAVSGDSVVDAARARGIEFRSSGRNTPPLSDDQVAELGLTELRDRLSAQAGGRNINFMVYRNMDEALAAKPSIRNWF</sequence>
<dbReference type="EMBL" id="BAABAS010000003">
    <property type="protein sequence ID" value="GAA4225054.1"/>
    <property type="molecule type" value="Genomic_DNA"/>
</dbReference>
<protein>
    <submittedName>
        <fullName evidence="1">Uncharacterized protein</fullName>
    </submittedName>
</protein>
<evidence type="ECO:0000313" key="1">
    <source>
        <dbReference type="EMBL" id="GAA4225054.1"/>
    </source>
</evidence>
<gene>
    <name evidence="1" type="ORF">GCM10022254_06090</name>
</gene>
<reference evidence="2" key="1">
    <citation type="journal article" date="2019" name="Int. J. Syst. Evol. Microbiol.">
        <title>The Global Catalogue of Microorganisms (GCM) 10K type strain sequencing project: providing services to taxonomists for standard genome sequencing and annotation.</title>
        <authorList>
            <consortium name="The Broad Institute Genomics Platform"/>
            <consortium name="The Broad Institute Genome Sequencing Center for Infectious Disease"/>
            <person name="Wu L."/>
            <person name="Ma J."/>
        </authorList>
    </citation>
    <scope>NUCLEOTIDE SEQUENCE [LARGE SCALE GENOMIC DNA]</scope>
    <source>
        <strain evidence="2">JCM 17440</strain>
    </source>
</reference>
<proteinExistence type="predicted"/>
<accession>A0ABP8BU45</accession>
<keyword evidence="2" id="KW-1185">Reference proteome</keyword>
<comment type="caution">
    <text evidence="1">The sequence shown here is derived from an EMBL/GenBank/DDBJ whole genome shotgun (WGS) entry which is preliminary data.</text>
</comment>
<dbReference type="Proteomes" id="UP001501710">
    <property type="component" value="Unassembled WGS sequence"/>
</dbReference>
<dbReference type="RefSeq" id="WP_344889193.1">
    <property type="nucleotide sequence ID" value="NZ_BAABAS010000003.1"/>
</dbReference>